<protein>
    <submittedName>
        <fullName evidence="2">Uncharacterized protein</fullName>
    </submittedName>
</protein>
<dbReference type="PANTHER" id="PTHR33673:SF36">
    <property type="entry name" value="MYB-LIKE PROTEIN Q"/>
    <property type="match status" value="1"/>
</dbReference>
<dbReference type="AlphaFoldDB" id="A0A8T0RJQ3"/>
<name>A0A8T0RJQ3_PANVG</name>
<feature type="compositionally biased region" description="Pro residues" evidence="1">
    <location>
        <begin position="1"/>
        <end position="20"/>
    </location>
</feature>
<feature type="compositionally biased region" description="Basic and acidic residues" evidence="1">
    <location>
        <begin position="124"/>
        <end position="144"/>
    </location>
</feature>
<keyword evidence="3" id="KW-1185">Reference proteome</keyword>
<organism evidence="2 3">
    <name type="scientific">Panicum virgatum</name>
    <name type="common">Blackwell switchgrass</name>
    <dbReference type="NCBI Taxonomy" id="38727"/>
    <lineage>
        <taxon>Eukaryota</taxon>
        <taxon>Viridiplantae</taxon>
        <taxon>Streptophyta</taxon>
        <taxon>Embryophyta</taxon>
        <taxon>Tracheophyta</taxon>
        <taxon>Spermatophyta</taxon>
        <taxon>Magnoliopsida</taxon>
        <taxon>Liliopsida</taxon>
        <taxon>Poales</taxon>
        <taxon>Poaceae</taxon>
        <taxon>PACMAD clade</taxon>
        <taxon>Panicoideae</taxon>
        <taxon>Panicodae</taxon>
        <taxon>Paniceae</taxon>
        <taxon>Panicinae</taxon>
        <taxon>Panicum</taxon>
        <taxon>Panicum sect. Hiantes</taxon>
    </lineage>
</organism>
<evidence type="ECO:0000313" key="2">
    <source>
        <dbReference type="EMBL" id="KAG2586412.1"/>
    </source>
</evidence>
<reference evidence="2" key="1">
    <citation type="submission" date="2020-05" db="EMBL/GenBank/DDBJ databases">
        <title>WGS assembly of Panicum virgatum.</title>
        <authorList>
            <person name="Lovell J.T."/>
            <person name="Jenkins J."/>
            <person name="Shu S."/>
            <person name="Juenger T.E."/>
            <person name="Schmutz J."/>
        </authorList>
    </citation>
    <scope>NUCLEOTIDE SEQUENCE</scope>
    <source>
        <strain evidence="2">AP13</strain>
    </source>
</reference>
<feature type="compositionally biased region" description="Low complexity" evidence="1">
    <location>
        <begin position="44"/>
        <end position="59"/>
    </location>
</feature>
<accession>A0A8T0RJQ3</accession>
<evidence type="ECO:0000313" key="3">
    <source>
        <dbReference type="Proteomes" id="UP000823388"/>
    </source>
</evidence>
<sequence length="430" mass="44838">MEPQPGSPASPPSPGTPPSPGNAKVTTPYEPTEEATELEPGRKSTSSSSSSSSSESSAESPRHVDVVELGDTLLPAPEDEQDVVPSSTQSAEGKQDGSDTVEDEQADPPVEGAGGKPDASATLEDEHAAFEHSAEVKPDDRALPEDEEAAAPDVDGAEVKPDDWAAWPEPPPPAVDYSSSSDGSAGAAPTGLTEARQVQTMANLDGADAGAGLSEFDPQRIPASVFQTRASMSQAEWSMTSNESLFSIQGASEVGGPYGSRSHFDFFYDEAMAAAEAESKLPSVAEGMESAEIAAPGSASSHASGGSANAKKATVFRRLESGSGGSSSNFSFAFPILAPTSPKKKDLVGSALFQPLKKQYDQPPPELEPPESAFVEMTTEAERRHNTGCCCCGCCWFDCSWAACCGWWRCCGSCSCSCPSFCRCSWCLCS</sequence>
<feature type="compositionally biased region" description="Low complexity" evidence="1">
    <location>
        <begin position="178"/>
        <end position="188"/>
    </location>
</feature>
<dbReference type="OrthoDB" id="676141at2759"/>
<dbReference type="PANTHER" id="PTHR33673">
    <property type="entry name" value="SUPPRESSOR SRP40-LIKE PROTEIN"/>
    <property type="match status" value="1"/>
</dbReference>
<dbReference type="Proteomes" id="UP000823388">
    <property type="component" value="Chromosome 5N"/>
</dbReference>
<evidence type="ECO:0000256" key="1">
    <source>
        <dbReference type="SAM" id="MobiDB-lite"/>
    </source>
</evidence>
<gene>
    <name evidence="2" type="ORF">PVAP13_5NG035600</name>
</gene>
<comment type="caution">
    <text evidence="2">The sequence shown here is derived from an EMBL/GenBank/DDBJ whole genome shotgun (WGS) entry which is preliminary data.</text>
</comment>
<dbReference type="EMBL" id="CM029046">
    <property type="protein sequence ID" value="KAG2586412.1"/>
    <property type="molecule type" value="Genomic_DNA"/>
</dbReference>
<feature type="region of interest" description="Disordered" evidence="1">
    <location>
        <begin position="1"/>
        <end position="196"/>
    </location>
</feature>
<proteinExistence type="predicted"/>